<evidence type="ECO:0000256" key="3">
    <source>
        <dbReference type="ARBA" id="ARBA00022801"/>
    </source>
</evidence>
<dbReference type="SUPFAM" id="SSF50630">
    <property type="entry name" value="Acid proteases"/>
    <property type="match status" value="1"/>
</dbReference>
<dbReference type="PROSITE" id="PS51767">
    <property type="entry name" value="PEPTIDASE_A1"/>
    <property type="match status" value="1"/>
</dbReference>
<reference evidence="6" key="1">
    <citation type="submission" date="2020-07" db="EMBL/GenBank/DDBJ databases">
        <title>Genome sequence and genetic diversity analysis of an under-domesticated orphan crop, white fonio (Digitaria exilis).</title>
        <authorList>
            <person name="Bennetzen J.L."/>
            <person name="Chen S."/>
            <person name="Ma X."/>
            <person name="Wang X."/>
            <person name="Yssel A.E.J."/>
            <person name="Chaluvadi S.R."/>
            <person name="Johnson M."/>
            <person name="Gangashetty P."/>
            <person name="Hamidou F."/>
            <person name="Sanogo M.D."/>
            <person name="Zwaenepoel A."/>
            <person name="Wallace J."/>
            <person name="Van De Peer Y."/>
            <person name="Van Deynze A."/>
        </authorList>
    </citation>
    <scope>NUCLEOTIDE SEQUENCE</scope>
    <source>
        <tissue evidence="6">Leaves</tissue>
    </source>
</reference>
<feature type="domain" description="Peptidase A1" evidence="5">
    <location>
        <begin position="118"/>
        <end position="441"/>
    </location>
</feature>
<evidence type="ECO:0000256" key="4">
    <source>
        <dbReference type="SAM" id="SignalP"/>
    </source>
</evidence>
<keyword evidence="3" id="KW-0378">Hydrolase</keyword>
<evidence type="ECO:0000259" key="5">
    <source>
        <dbReference type="PROSITE" id="PS51767"/>
    </source>
</evidence>
<feature type="signal peptide" evidence="4">
    <location>
        <begin position="1"/>
        <end position="19"/>
    </location>
</feature>
<dbReference type="AlphaFoldDB" id="A0A835FU71"/>
<dbReference type="InterPro" id="IPR051708">
    <property type="entry name" value="Plant_Aspart_Prot_A1"/>
</dbReference>
<protein>
    <recommendedName>
        <fullName evidence="5">Peptidase A1 domain-containing protein</fullName>
    </recommendedName>
</protein>
<feature type="chain" id="PRO_5032456360" description="Peptidase A1 domain-containing protein" evidence="4">
    <location>
        <begin position="20"/>
        <end position="453"/>
    </location>
</feature>
<sequence>MYRGRPLLFLIAFFPHALATVHSFPSEHATTKLPARMSSPHHAPPHSAASLAGFSLELVASDPEGLGHAVVHRGRDGFLHLQSLHTNLDGANSSVANDTATATPQPDMYAPLRLPSSVVVIVGTGHAQQSYLFKVNPSSNMIWMQCVGCNPHSPQRYRLFDFSESPTFYNVMGSDPYCRPPFQSELSGQACSFKITGPGSLSVKGYLGHDQFIYGEKVHRNVPFGCAYKAEHFQNDGLFTGVIGPAAMARGLTQFSYCLFAGGEASRRGFLRFGSDVPRNLGYKSTRILPALDAHDSGHYVSLVGVSVGTHRLNGIRPEMFARREDGHGGCVIDLGTTLTVMSQEAYEAGALRVKRPGYGLCVRASEPVMGRRLPSMSLHFAEEEAVLAVSPEQLFLKVDDEHGWVVCLAVKPGRRTVIGALQQVDTRFVFNLKDSKFSFAPESCILDSIEAA</sequence>
<dbReference type="InterPro" id="IPR032861">
    <property type="entry name" value="TAXi_N"/>
</dbReference>
<dbReference type="PANTHER" id="PTHR47967">
    <property type="entry name" value="OS07G0603500 PROTEIN-RELATED"/>
    <property type="match status" value="1"/>
</dbReference>
<dbReference type="InterPro" id="IPR021109">
    <property type="entry name" value="Peptidase_aspartic_dom_sf"/>
</dbReference>
<accession>A0A835FU71</accession>
<dbReference type="InterPro" id="IPR033121">
    <property type="entry name" value="PEPTIDASE_A1"/>
</dbReference>
<dbReference type="Proteomes" id="UP000636709">
    <property type="component" value="Unassembled WGS sequence"/>
</dbReference>
<evidence type="ECO:0000256" key="1">
    <source>
        <dbReference type="ARBA" id="ARBA00007447"/>
    </source>
</evidence>
<dbReference type="PANTHER" id="PTHR47967:SF117">
    <property type="entry name" value="PEPTIDASE A1 DOMAIN-CONTAINING PROTEIN"/>
    <property type="match status" value="1"/>
</dbReference>
<dbReference type="EMBL" id="JACEFO010000375">
    <property type="protein sequence ID" value="KAF8772630.1"/>
    <property type="molecule type" value="Genomic_DNA"/>
</dbReference>
<evidence type="ECO:0000256" key="2">
    <source>
        <dbReference type="ARBA" id="ARBA00022670"/>
    </source>
</evidence>
<dbReference type="GO" id="GO:0006508">
    <property type="term" value="P:proteolysis"/>
    <property type="evidence" value="ECO:0007669"/>
    <property type="project" value="UniProtKB-KW"/>
</dbReference>
<comment type="similarity">
    <text evidence="1">Belongs to the peptidase A1 family.</text>
</comment>
<gene>
    <name evidence="6" type="ORF">HU200_005592</name>
</gene>
<proteinExistence type="inferred from homology"/>
<dbReference type="OrthoDB" id="595454at2759"/>
<dbReference type="Gene3D" id="2.40.70.10">
    <property type="entry name" value="Acid Proteases"/>
    <property type="match status" value="2"/>
</dbReference>
<dbReference type="Pfam" id="PF14541">
    <property type="entry name" value="TAXi_C"/>
    <property type="match status" value="1"/>
</dbReference>
<dbReference type="GO" id="GO:0005576">
    <property type="term" value="C:extracellular region"/>
    <property type="evidence" value="ECO:0007669"/>
    <property type="project" value="TreeGrafter"/>
</dbReference>
<comment type="caution">
    <text evidence="6">The sequence shown here is derived from an EMBL/GenBank/DDBJ whole genome shotgun (WGS) entry which is preliminary data.</text>
</comment>
<evidence type="ECO:0000313" key="6">
    <source>
        <dbReference type="EMBL" id="KAF8772630.1"/>
    </source>
</evidence>
<name>A0A835FU71_9POAL</name>
<keyword evidence="4" id="KW-0732">Signal</keyword>
<evidence type="ECO:0000313" key="7">
    <source>
        <dbReference type="Proteomes" id="UP000636709"/>
    </source>
</evidence>
<keyword evidence="7" id="KW-1185">Reference proteome</keyword>
<dbReference type="Pfam" id="PF14543">
    <property type="entry name" value="TAXi_N"/>
    <property type="match status" value="1"/>
</dbReference>
<keyword evidence="2" id="KW-0645">Protease</keyword>
<organism evidence="6 7">
    <name type="scientific">Digitaria exilis</name>
    <dbReference type="NCBI Taxonomy" id="1010633"/>
    <lineage>
        <taxon>Eukaryota</taxon>
        <taxon>Viridiplantae</taxon>
        <taxon>Streptophyta</taxon>
        <taxon>Embryophyta</taxon>
        <taxon>Tracheophyta</taxon>
        <taxon>Spermatophyta</taxon>
        <taxon>Magnoliopsida</taxon>
        <taxon>Liliopsida</taxon>
        <taxon>Poales</taxon>
        <taxon>Poaceae</taxon>
        <taxon>PACMAD clade</taxon>
        <taxon>Panicoideae</taxon>
        <taxon>Panicodae</taxon>
        <taxon>Paniceae</taxon>
        <taxon>Anthephorinae</taxon>
        <taxon>Digitaria</taxon>
    </lineage>
</organism>
<dbReference type="InterPro" id="IPR032799">
    <property type="entry name" value="TAXi_C"/>
</dbReference>
<dbReference type="GO" id="GO:0008233">
    <property type="term" value="F:peptidase activity"/>
    <property type="evidence" value="ECO:0007669"/>
    <property type="project" value="UniProtKB-KW"/>
</dbReference>